<name>A0A150P4S3_SORCE</name>
<reference evidence="1 2" key="1">
    <citation type="submission" date="2014-02" db="EMBL/GenBank/DDBJ databases">
        <title>The small core and large imbalanced accessory genome model reveals a collaborative survival strategy of Sorangium cellulosum strains in nature.</title>
        <authorList>
            <person name="Han K."/>
            <person name="Peng R."/>
            <person name="Blom J."/>
            <person name="Li Y.-Z."/>
        </authorList>
    </citation>
    <scope>NUCLEOTIDE SEQUENCE [LARGE SCALE GENOMIC DNA]</scope>
    <source>
        <strain evidence="1 2">So0157-25</strain>
    </source>
</reference>
<gene>
    <name evidence="1" type="ORF">BE08_13270</name>
</gene>
<dbReference type="Proteomes" id="UP000075420">
    <property type="component" value="Unassembled WGS sequence"/>
</dbReference>
<evidence type="ECO:0000313" key="2">
    <source>
        <dbReference type="Proteomes" id="UP000075420"/>
    </source>
</evidence>
<evidence type="ECO:0008006" key="3">
    <source>
        <dbReference type="Google" id="ProtNLM"/>
    </source>
</evidence>
<dbReference type="AlphaFoldDB" id="A0A150P4S3"/>
<evidence type="ECO:0000313" key="1">
    <source>
        <dbReference type="EMBL" id="KYF50655.1"/>
    </source>
</evidence>
<proteinExistence type="predicted"/>
<accession>A0A150P4S3</accession>
<organism evidence="1 2">
    <name type="scientific">Sorangium cellulosum</name>
    <name type="common">Polyangium cellulosum</name>
    <dbReference type="NCBI Taxonomy" id="56"/>
    <lineage>
        <taxon>Bacteria</taxon>
        <taxon>Pseudomonadati</taxon>
        <taxon>Myxococcota</taxon>
        <taxon>Polyangia</taxon>
        <taxon>Polyangiales</taxon>
        <taxon>Polyangiaceae</taxon>
        <taxon>Sorangium</taxon>
    </lineage>
</organism>
<comment type="caution">
    <text evidence="1">The sequence shown here is derived from an EMBL/GenBank/DDBJ whole genome shotgun (WGS) entry which is preliminary data.</text>
</comment>
<protein>
    <recommendedName>
        <fullName evidence="3">DUF4276 family protein</fullName>
    </recommendedName>
</protein>
<sequence>MVSAEGARLSIVILTEDSGEDGRATVEALVGRMLDLVVPGYGRHRVDFLPSEPREEEAMRGNVWKADGRNPIERERRLRLLRYIARKLLLPDTFVIFHIDGDRPWTARATSENLAKFDRQVVTQLPHVVERGRAHSPRTRLRAKDGDQPPAPVLQLEHLLLVCPFRSIEAWLYQNVRRASEICRREHGGRHVGDIEAWEGKREELDELPAPDQALCLKKAYNLELASHGFPTQLAYDVRKSFAESVDRMSRCGALRAALERTRGWG</sequence>
<dbReference type="EMBL" id="JELY01003128">
    <property type="protein sequence ID" value="KYF50655.1"/>
    <property type="molecule type" value="Genomic_DNA"/>
</dbReference>